<reference evidence="1" key="1">
    <citation type="submission" date="2023-12" db="EMBL/GenBank/DDBJ databases">
        <title>Genome assembly of Anisodus tanguticus.</title>
        <authorList>
            <person name="Wang Y.-J."/>
        </authorList>
    </citation>
    <scope>NUCLEOTIDE SEQUENCE</scope>
    <source>
        <strain evidence="1">KB-2021</strain>
        <tissue evidence="1">Leaf</tissue>
    </source>
</reference>
<accession>A0AAE1RZR8</accession>
<gene>
    <name evidence="1" type="ORF">RND71_019196</name>
</gene>
<organism evidence="1 2">
    <name type="scientific">Anisodus tanguticus</name>
    <dbReference type="NCBI Taxonomy" id="243964"/>
    <lineage>
        <taxon>Eukaryota</taxon>
        <taxon>Viridiplantae</taxon>
        <taxon>Streptophyta</taxon>
        <taxon>Embryophyta</taxon>
        <taxon>Tracheophyta</taxon>
        <taxon>Spermatophyta</taxon>
        <taxon>Magnoliopsida</taxon>
        <taxon>eudicotyledons</taxon>
        <taxon>Gunneridae</taxon>
        <taxon>Pentapetalae</taxon>
        <taxon>asterids</taxon>
        <taxon>lamiids</taxon>
        <taxon>Solanales</taxon>
        <taxon>Solanaceae</taxon>
        <taxon>Solanoideae</taxon>
        <taxon>Hyoscyameae</taxon>
        <taxon>Anisodus</taxon>
    </lineage>
</organism>
<keyword evidence="2" id="KW-1185">Reference proteome</keyword>
<name>A0AAE1RZR8_9SOLA</name>
<evidence type="ECO:0000313" key="2">
    <source>
        <dbReference type="Proteomes" id="UP001291623"/>
    </source>
</evidence>
<sequence length="213" mass="24241">MYKGNLLVDRSILLVNMDSNFLDTGQAGNFVIGDFITDVVRFWIHYPYRKGFFEELKKQIIMNDVNRVVWLESYFGLHFCDLFANGQRIKANINLGPVVDEGNMPQSIYVRGREIAVTIDSLCTHMGVPTTPLSHLGTSSTNWIISPFFETLCGLESKDIWSRGPGKYREQNVVHHILLDDMEEGEYQLLDDPGDDESLVVQVQKICFGNTLT</sequence>
<proteinExistence type="predicted"/>
<evidence type="ECO:0000313" key="1">
    <source>
        <dbReference type="EMBL" id="KAK4360244.1"/>
    </source>
</evidence>
<dbReference type="EMBL" id="JAVYJV010000010">
    <property type="protein sequence ID" value="KAK4360244.1"/>
    <property type="molecule type" value="Genomic_DNA"/>
</dbReference>
<comment type="caution">
    <text evidence="1">The sequence shown here is derived from an EMBL/GenBank/DDBJ whole genome shotgun (WGS) entry which is preliminary data.</text>
</comment>
<protein>
    <submittedName>
        <fullName evidence="1">Uncharacterized protein</fullName>
    </submittedName>
</protein>
<dbReference type="AlphaFoldDB" id="A0AAE1RZR8"/>
<dbReference type="Proteomes" id="UP001291623">
    <property type="component" value="Unassembled WGS sequence"/>
</dbReference>